<sequence length="392" mass="44286">MSPRRHQERFPRLIRHLRHHGTALLPMPVGAGQVTLLPDGPHFFEALFNDLKNAQQLICLEYYRIRADVTGQRFADLLIEAAVRGVKVFLIYDAIGCHVTPDSYFQRLQTAGVSCLAFNPLSLSRIHWFDRRNHRKLALIDNRVAYLGGLNISDAYAGLTDEQLRFRDVGFSLGGAALAALQELFADTWQMERGERPALPLPALSSATPDDTEVTLINGGPHQRRSAIRTAFRVSMASSSDELLIANPYFIPGPRILRSLLRAAKRGVQVRLLLPARNDVPVVRVLSRSYYEVLLKAGIEIYELERQLLHAKLMLIDGEQTVIGSANLDQRSFHRNFEINVIVRSQPFGAQVRNLFEQDFTGSRRITLDGHSRRGVGVRLLELLLRPISWFL</sequence>
<dbReference type="PROSITE" id="PS50035">
    <property type="entry name" value="PLD"/>
    <property type="match status" value="2"/>
</dbReference>
<dbReference type="GO" id="GO:0032049">
    <property type="term" value="P:cardiolipin biosynthetic process"/>
    <property type="evidence" value="ECO:0007669"/>
    <property type="project" value="UniProtKB-ARBA"/>
</dbReference>
<gene>
    <name evidence="2" type="ORF">SAMN02745119_00185</name>
</gene>
<feature type="domain" description="PLD phosphodiesterase" evidence="1">
    <location>
        <begin position="129"/>
        <end position="156"/>
    </location>
</feature>
<accession>A0A1T4JYX4</accession>
<dbReference type="OrthoDB" id="9762009at2"/>
<dbReference type="InterPro" id="IPR025202">
    <property type="entry name" value="PLD-like_dom"/>
</dbReference>
<dbReference type="STRING" id="115783.SAMN02745119_00185"/>
<dbReference type="GO" id="GO:0008808">
    <property type="term" value="F:cardiolipin synthase activity"/>
    <property type="evidence" value="ECO:0007669"/>
    <property type="project" value="TreeGrafter"/>
</dbReference>
<dbReference type="PANTHER" id="PTHR21248">
    <property type="entry name" value="CARDIOLIPIN SYNTHASE"/>
    <property type="match status" value="1"/>
</dbReference>
<dbReference type="Proteomes" id="UP000190102">
    <property type="component" value="Unassembled WGS sequence"/>
</dbReference>
<evidence type="ECO:0000313" key="3">
    <source>
        <dbReference type="Proteomes" id="UP000190102"/>
    </source>
</evidence>
<dbReference type="AlphaFoldDB" id="A0A1T4JYX4"/>
<reference evidence="3" key="1">
    <citation type="submission" date="2017-02" db="EMBL/GenBank/DDBJ databases">
        <authorList>
            <person name="Varghese N."/>
            <person name="Submissions S."/>
        </authorList>
    </citation>
    <scope>NUCLEOTIDE SEQUENCE [LARGE SCALE GENOMIC DNA]</scope>
    <source>
        <strain evidence="3">ATCC BAA-34</strain>
    </source>
</reference>
<dbReference type="GO" id="GO:0016020">
    <property type="term" value="C:membrane"/>
    <property type="evidence" value="ECO:0007669"/>
    <property type="project" value="TreeGrafter"/>
</dbReference>
<organism evidence="2 3">
    <name type="scientific">Trichlorobacter thiogenes</name>
    <dbReference type="NCBI Taxonomy" id="115783"/>
    <lineage>
        <taxon>Bacteria</taxon>
        <taxon>Pseudomonadati</taxon>
        <taxon>Thermodesulfobacteriota</taxon>
        <taxon>Desulfuromonadia</taxon>
        <taxon>Geobacterales</taxon>
        <taxon>Geobacteraceae</taxon>
        <taxon>Trichlorobacter</taxon>
    </lineage>
</organism>
<dbReference type="SUPFAM" id="SSF56024">
    <property type="entry name" value="Phospholipase D/nuclease"/>
    <property type="match status" value="2"/>
</dbReference>
<feature type="domain" description="PLD phosphodiesterase" evidence="1">
    <location>
        <begin position="305"/>
        <end position="332"/>
    </location>
</feature>
<dbReference type="PANTHER" id="PTHR21248:SF22">
    <property type="entry name" value="PHOSPHOLIPASE D"/>
    <property type="match status" value="1"/>
</dbReference>
<dbReference type="RefSeq" id="WP_078788499.1">
    <property type="nucleotide sequence ID" value="NZ_FUWR01000001.1"/>
</dbReference>
<evidence type="ECO:0000313" key="2">
    <source>
        <dbReference type="EMBL" id="SJZ35328.1"/>
    </source>
</evidence>
<evidence type="ECO:0000259" key="1">
    <source>
        <dbReference type="PROSITE" id="PS50035"/>
    </source>
</evidence>
<protein>
    <submittedName>
        <fullName evidence="2">Cardiolipin synthase</fullName>
    </submittedName>
</protein>
<dbReference type="InterPro" id="IPR001736">
    <property type="entry name" value="PLipase_D/transphosphatidylase"/>
</dbReference>
<name>A0A1T4JYX4_9BACT</name>
<proteinExistence type="predicted"/>
<dbReference type="Pfam" id="PF13091">
    <property type="entry name" value="PLDc_2"/>
    <property type="match status" value="2"/>
</dbReference>
<dbReference type="SMART" id="SM00155">
    <property type="entry name" value="PLDc"/>
    <property type="match status" value="2"/>
</dbReference>
<keyword evidence="3" id="KW-1185">Reference proteome</keyword>
<dbReference type="CDD" id="cd09159">
    <property type="entry name" value="PLDc_ybhO_like_2"/>
    <property type="match status" value="1"/>
</dbReference>
<dbReference type="CDD" id="cd09110">
    <property type="entry name" value="PLDc_CLS_1"/>
    <property type="match status" value="1"/>
</dbReference>
<dbReference type="Gene3D" id="3.30.870.10">
    <property type="entry name" value="Endonuclease Chain A"/>
    <property type="match status" value="2"/>
</dbReference>
<dbReference type="EMBL" id="FUWR01000001">
    <property type="protein sequence ID" value="SJZ35328.1"/>
    <property type="molecule type" value="Genomic_DNA"/>
</dbReference>